<evidence type="ECO:0000259" key="2">
    <source>
        <dbReference type="SMART" id="SM00666"/>
    </source>
</evidence>
<dbReference type="InterPro" id="IPR053198">
    <property type="entry name" value="Gynoecium_Dev_Regulator"/>
</dbReference>
<dbReference type="CDD" id="cd06410">
    <property type="entry name" value="PB1_UP2"/>
    <property type="match status" value="1"/>
</dbReference>
<accession>A0A9Q0GSM8</accession>
<proteinExistence type="predicted"/>
<protein>
    <recommendedName>
        <fullName evidence="2">PB1 domain-containing protein</fullName>
    </recommendedName>
</protein>
<organism evidence="3 4">
    <name type="scientific">Protea cynaroides</name>
    <dbReference type="NCBI Taxonomy" id="273540"/>
    <lineage>
        <taxon>Eukaryota</taxon>
        <taxon>Viridiplantae</taxon>
        <taxon>Streptophyta</taxon>
        <taxon>Embryophyta</taxon>
        <taxon>Tracheophyta</taxon>
        <taxon>Spermatophyta</taxon>
        <taxon>Magnoliopsida</taxon>
        <taxon>Proteales</taxon>
        <taxon>Proteaceae</taxon>
        <taxon>Protea</taxon>
    </lineage>
</organism>
<dbReference type="InterPro" id="IPR000270">
    <property type="entry name" value="PB1_dom"/>
</dbReference>
<evidence type="ECO:0000313" key="4">
    <source>
        <dbReference type="Proteomes" id="UP001141806"/>
    </source>
</evidence>
<evidence type="ECO:0000256" key="1">
    <source>
        <dbReference type="SAM" id="MobiDB-lite"/>
    </source>
</evidence>
<dbReference type="EMBL" id="JAMYWD010000012">
    <property type="protein sequence ID" value="KAJ4951282.1"/>
    <property type="molecule type" value="Genomic_DNA"/>
</dbReference>
<feature type="region of interest" description="Disordered" evidence="1">
    <location>
        <begin position="291"/>
        <end position="313"/>
    </location>
</feature>
<feature type="compositionally biased region" description="Polar residues" evidence="1">
    <location>
        <begin position="304"/>
        <end position="313"/>
    </location>
</feature>
<keyword evidence="4" id="KW-1185">Reference proteome</keyword>
<reference evidence="3" key="1">
    <citation type="journal article" date="2023" name="Plant J.">
        <title>The genome of the king protea, Protea cynaroides.</title>
        <authorList>
            <person name="Chang J."/>
            <person name="Duong T.A."/>
            <person name="Schoeman C."/>
            <person name="Ma X."/>
            <person name="Roodt D."/>
            <person name="Barker N."/>
            <person name="Li Z."/>
            <person name="Van de Peer Y."/>
            <person name="Mizrachi E."/>
        </authorList>
    </citation>
    <scope>NUCLEOTIDE SEQUENCE</scope>
    <source>
        <tissue evidence="3">Young leaves</tissue>
    </source>
</reference>
<sequence>MALVGGIDGGEEVATVSPKNRVKFLCSHGGKILPRSSDGQLKYVGGETRVVVIPQLRNKLCAIAEAEVVLRYQLLSEDLDVLVSVRCDDDLNHMLDEYNRHETRLNEVGNTPKLRCFLFPSHPLVVENQMPINNVDNNAVEQRYIDAINGVTSMRRSFSGRQTISSAGSSPRSIIHDGFTVDGLIPNNYHNGRFTGIHRVSSSPSLSSLAQQNHQCHQMQQHARPYCTPSRVHCSYSNGCGHGRLATASSSGWNDIGRIQMGHVPPQQYFLPSRRSSGKWGCSHGQIDEGGSIYRSGEVEKGETSSSMKLTWE</sequence>
<dbReference type="SMART" id="SM00666">
    <property type="entry name" value="PB1"/>
    <property type="match status" value="1"/>
</dbReference>
<dbReference type="AlphaFoldDB" id="A0A9Q0GSM8"/>
<dbReference type="PANTHER" id="PTHR31066:SF47">
    <property type="entry name" value="PB1 DOMAIN-CONTAINING PROTEIN"/>
    <property type="match status" value="1"/>
</dbReference>
<dbReference type="PANTHER" id="PTHR31066">
    <property type="entry name" value="OS05G0427100 PROTEIN-RELATED"/>
    <property type="match status" value="1"/>
</dbReference>
<comment type="caution">
    <text evidence="3">The sequence shown here is derived from an EMBL/GenBank/DDBJ whole genome shotgun (WGS) entry which is preliminary data.</text>
</comment>
<dbReference type="Pfam" id="PF00564">
    <property type="entry name" value="PB1"/>
    <property type="match status" value="1"/>
</dbReference>
<dbReference type="SUPFAM" id="SSF54277">
    <property type="entry name" value="CAD &amp; PB1 domains"/>
    <property type="match status" value="1"/>
</dbReference>
<name>A0A9Q0GSM8_9MAGN</name>
<dbReference type="Proteomes" id="UP001141806">
    <property type="component" value="Unassembled WGS sequence"/>
</dbReference>
<gene>
    <name evidence="3" type="ORF">NE237_028114</name>
</gene>
<feature type="domain" description="PB1" evidence="2">
    <location>
        <begin position="36"/>
        <end position="121"/>
    </location>
</feature>
<evidence type="ECO:0000313" key="3">
    <source>
        <dbReference type="EMBL" id="KAJ4951282.1"/>
    </source>
</evidence>
<dbReference type="OrthoDB" id="1882326at2759"/>